<sequence>MNFTSNTALKVPADGPRATRKSVEPPPQKVIAAHQRPSLSEGRSRLYRAAPWPTILASKLHYELIERLIQAKKPRVGEKTHEKTAPSGCFPGARYVKTSCEPVHMWASIVSESCPWLTHQPFTATRYCVRSALRVVSLKPSLSTTSYSRESISSA</sequence>
<evidence type="ECO:0000313" key="3">
    <source>
        <dbReference type="Proteomes" id="UP000799640"/>
    </source>
</evidence>
<dbReference type="Proteomes" id="UP000799640">
    <property type="component" value="Unassembled WGS sequence"/>
</dbReference>
<evidence type="ECO:0000313" key="2">
    <source>
        <dbReference type="EMBL" id="KAF2403527.1"/>
    </source>
</evidence>
<organism evidence="2 3">
    <name type="scientific">Trichodelitschia bisporula</name>
    <dbReference type="NCBI Taxonomy" id="703511"/>
    <lineage>
        <taxon>Eukaryota</taxon>
        <taxon>Fungi</taxon>
        <taxon>Dikarya</taxon>
        <taxon>Ascomycota</taxon>
        <taxon>Pezizomycotina</taxon>
        <taxon>Dothideomycetes</taxon>
        <taxon>Dothideomycetes incertae sedis</taxon>
        <taxon>Phaeotrichales</taxon>
        <taxon>Phaeotrichaceae</taxon>
        <taxon>Trichodelitschia</taxon>
    </lineage>
</organism>
<name>A0A6G1I651_9PEZI</name>
<reference evidence="2" key="1">
    <citation type="journal article" date="2020" name="Stud. Mycol.">
        <title>101 Dothideomycetes genomes: a test case for predicting lifestyles and emergence of pathogens.</title>
        <authorList>
            <person name="Haridas S."/>
            <person name="Albert R."/>
            <person name="Binder M."/>
            <person name="Bloem J."/>
            <person name="Labutti K."/>
            <person name="Salamov A."/>
            <person name="Andreopoulos B."/>
            <person name="Baker S."/>
            <person name="Barry K."/>
            <person name="Bills G."/>
            <person name="Bluhm B."/>
            <person name="Cannon C."/>
            <person name="Castanera R."/>
            <person name="Culley D."/>
            <person name="Daum C."/>
            <person name="Ezra D."/>
            <person name="Gonzalez J."/>
            <person name="Henrissat B."/>
            <person name="Kuo A."/>
            <person name="Liang C."/>
            <person name="Lipzen A."/>
            <person name="Lutzoni F."/>
            <person name="Magnuson J."/>
            <person name="Mondo S."/>
            <person name="Nolan M."/>
            <person name="Ohm R."/>
            <person name="Pangilinan J."/>
            <person name="Park H.-J."/>
            <person name="Ramirez L."/>
            <person name="Alfaro M."/>
            <person name="Sun H."/>
            <person name="Tritt A."/>
            <person name="Yoshinaga Y."/>
            <person name="Zwiers L.-H."/>
            <person name="Turgeon B."/>
            <person name="Goodwin S."/>
            <person name="Spatafora J."/>
            <person name="Crous P."/>
            <person name="Grigoriev I."/>
        </authorList>
    </citation>
    <scope>NUCLEOTIDE SEQUENCE</scope>
    <source>
        <strain evidence="2">CBS 262.69</strain>
    </source>
</reference>
<keyword evidence="3" id="KW-1185">Reference proteome</keyword>
<protein>
    <submittedName>
        <fullName evidence="2">Uncharacterized protein</fullName>
    </submittedName>
</protein>
<dbReference type="AlphaFoldDB" id="A0A6G1I651"/>
<feature type="region of interest" description="Disordered" evidence="1">
    <location>
        <begin position="1"/>
        <end position="29"/>
    </location>
</feature>
<evidence type="ECO:0000256" key="1">
    <source>
        <dbReference type="SAM" id="MobiDB-lite"/>
    </source>
</evidence>
<dbReference type="EMBL" id="ML996689">
    <property type="protein sequence ID" value="KAF2403527.1"/>
    <property type="molecule type" value="Genomic_DNA"/>
</dbReference>
<proteinExistence type="predicted"/>
<gene>
    <name evidence="2" type="ORF">EJ06DRAFT_281948</name>
</gene>
<accession>A0A6G1I651</accession>